<dbReference type="AlphaFoldDB" id="A0ABD0V502"/>
<accession>A0ABD0V502</accession>
<dbReference type="EMBL" id="JANQDX010000008">
    <property type="protein sequence ID" value="KAL0920284.1"/>
    <property type="molecule type" value="Genomic_DNA"/>
</dbReference>
<evidence type="ECO:0000313" key="1">
    <source>
        <dbReference type="EMBL" id="KAL0920284.1"/>
    </source>
</evidence>
<sequence length="302" mass="32807">MDDVARKISFPNSSTLLSLVGVTSVIKMTQQVSIGRESLSVSSASSTLSPDIKSTSLTGHLAASRGSLVKVLFRVFPNSLFGGGVCEIKRRDSNNISSIEAGKVEFQSALAGSNSDQEVWSLIWLVGVGSLVDLEDSISWLLGRLKELQAVQKITVAFCKQKSCTEAESEILGRLKFLDRFLTSCNKKVLPFLKLALMERYSSKHLLGSVESNISRGSSTADSNSSSISSSETLALIKYFVNIFIKSIHIFMYLKIVSVSREIILCGVRTSPEANSLHHPVHRVPGDMVHLDSPPNTSGHCT</sequence>
<comment type="caution">
    <text evidence="1">The sequence shown here is derived from an EMBL/GenBank/DDBJ whole genome shotgun (WGS) entry which is preliminary data.</text>
</comment>
<name>A0ABD0V502_DENTH</name>
<evidence type="ECO:0000313" key="2">
    <source>
        <dbReference type="Proteomes" id="UP001552299"/>
    </source>
</evidence>
<dbReference type="Proteomes" id="UP001552299">
    <property type="component" value="Unassembled WGS sequence"/>
</dbReference>
<protein>
    <submittedName>
        <fullName evidence="1">Uncharacterized protein</fullName>
    </submittedName>
</protein>
<gene>
    <name evidence="1" type="ORF">M5K25_009408</name>
</gene>
<organism evidence="1 2">
    <name type="scientific">Dendrobium thyrsiflorum</name>
    <name type="common">Pinecone-like raceme dendrobium</name>
    <name type="synonym">Orchid</name>
    <dbReference type="NCBI Taxonomy" id="117978"/>
    <lineage>
        <taxon>Eukaryota</taxon>
        <taxon>Viridiplantae</taxon>
        <taxon>Streptophyta</taxon>
        <taxon>Embryophyta</taxon>
        <taxon>Tracheophyta</taxon>
        <taxon>Spermatophyta</taxon>
        <taxon>Magnoliopsida</taxon>
        <taxon>Liliopsida</taxon>
        <taxon>Asparagales</taxon>
        <taxon>Orchidaceae</taxon>
        <taxon>Epidendroideae</taxon>
        <taxon>Malaxideae</taxon>
        <taxon>Dendrobiinae</taxon>
        <taxon>Dendrobium</taxon>
    </lineage>
</organism>
<reference evidence="1 2" key="1">
    <citation type="journal article" date="2024" name="Plant Biotechnol. J.">
        <title>Dendrobium thyrsiflorum genome and its molecular insights into genes involved in important horticultural traits.</title>
        <authorList>
            <person name="Chen B."/>
            <person name="Wang J.Y."/>
            <person name="Zheng P.J."/>
            <person name="Li K.L."/>
            <person name="Liang Y.M."/>
            <person name="Chen X.F."/>
            <person name="Zhang C."/>
            <person name="Zhao X."/>
            <person name="He X."/>
            <person name="Zhang G.Q."/>
            <person name="Liu Z.J."/>
            <person name="Xu Q."/>
        </authorList>
    </citation>
    <scope>NUCLEOTIDE SEQUENCE [LARGE SCALE GENOMIC DNA]</scope>
    <source>
        <strain evidence="1">GZMU011</strain>
    </source>
</reference>
<keyword evidence="2" id="KW-1185">Reference proteome</keyword>
<proteinExistence type="predicted"/>